<keyword evidence="4" id="KW-1185">Reference proteome</keyword>
<dbReference type="AlphaFoldDB" id="A0A1M5FCG2"/>
<sequence length="162" mass="18858">MSMEAILQNLQKLTKFHQDLLKVSEQKTDAVKDGDTDQLQSLLIQERKYTQVLERTEEKRTELVQNWFKQKGIAPEEPTITNMLKALTDDEDKQLLEKQTVELTEAIVKLKQQEELNMALIQQSMQFVQMSLDLMNPTLNTMNYGNKKEQPNRNRGVFDSKA</sequence>
<feature type="compositionally biased region" description="Basic and acidic residues" evidence="2">
    <location>
        <begin position="146"/>
        <end position="162"/>
    </location>
</feature>
<dbReference type="Proteomes" id="UP000183988">
    <property type="component" value="Unassembled WGS sequence"/>
</dbReference>
<dbReference type="Gene3D" id="1.20.58.300">
    <property type="entry name" value="FlgN-like"/>
    <property type="match status" value="1"/>
</dbReference>
<evidence type="ECO:0000256" key="2">
    <source>
        <dbReference type="SAM" id="MobiDB-lite"/>
    </source>
</evidence>
<dbReference type="InterPro" id="IPR007809">
    <property type="entry name" value="FlgN-like"/>
</dbReference>
<name>A0A1M5FCG2_9BACI</name>
<dbReference type="InterPro" id="IPR036679">
    <property type="entry name" value="FlgN-like_sf"/>
</dbReference>
<evidence type="ECO:0000313" key="4">
    <source>
        <dbReference type="Proteomes" id="UP000183988"/>
    </source>
</evidence>
<evidence type="ECO:0000256" key="1">
    <source>
        <dbReference type="ARBA" id="ARBA00022795"/>
    </source>
</evidence>
<feature type="region of interest" description="Disordered" evidence="2">
    <location>
        <begin position="142"/>
        <end position="162"/>
    </location>
</feature>
<dbReference type="STRING" id="930117.SAMN05216225_100827"/>
<dbReference type="GO" id="GO:0044780">
    <property type="term" value="P:bacterial-type flagellum assembly"/>
    <property type="evidence" value="ECO:0007669"/>
    <property type="project" value="InterPro"/>
</dbReference>
<dbReference type="Pfam" id="PF05130">
    <property type="entry name" value="FlgN"/>
    <property type="match status" value="1"/>
</dbReference>
<gene>
    <name evidence="3" type="ORF">SAMN05216225_100827</name>
</gene>
<proteinExistence type="predicted"/>
<dbReference type="EMBL" id="FQVW01000008">
    <property type="protein sequence ID" value="SHF89280.1"/>
    <property type="molecule type" value="Genomic_DNA"/>
</dbReference>
<keyword evidence="1" id="KW-1005">Bacterial flagellum biogenesis</keyword>
<dbReference type="SUPFAM" id="SSF140566">
    <property type="entry name" value="FlgN-like"/>
    <property type="match status" value="1"/>
</dbReference>
<evidence type="ECO:0000313" key="3">
    <source>
        <dbReference type="EMBL" id="SHF89280.1"/>
    </source>
</evidence>
<accession>A0A1M5FCG2</accession>
<reference evidence="3 4" key="1">
    <citation type="submission" date="2016-11" db="EMBL/GenBank/DDBJ databases">
        <authorList>
            <person name="Jaros S."/>
            <person name="Januszkiewicz K."/>
            <person name="Wedrychowicz H."/>
        </authorList>
    </citation>
    <scope>NUCLEOTIDE SEQUENCE [LARGE SCALE GENOMIC DNA]</scope>
    <source>
        <strain evidence="3 4">IBRC-M 10683</strain>
    </source>
</reference>
<organism evidence="3 4">
    <name type="scientific">Ornithinibacillus halophilus</name>
    <dbReference type="NCBI Taxonomy" id="930117"/>
    <lineage>
        <taxon>Bacteria</taxon>
        <taxon>Bacillati</taxon>
        <taxon>Bacillota</taxon>
        <taxon>Bacilli</taxon>
        <taxon>Bacillales</taxon>
        <taxon>Bacillaceae</taxon>
        <taxon>Ornithinibacillus</taxon>
    </lineage>
</organism>
<protein>
    <submittedName>
        <fullName evidence="3">FlgN protein</fullName>
    </submittedName>
</protein>